<accession>A0A7L4YQ57</accession>
<evidence type="ECO:0000256" key="2">
    <source>
        <dbReference type="ARBA" id="ARBA00023194"/>
    </source>
</evidence>
<evidence type="ECO:0000313" key="6">
    <source>
        <dbReference type="Proteomes" id="UP000463857"/>
    </source>
</evidence>
<proteinExistence type="inferred from homology"/>
<dbReference type="Pfam" id="PF14226">
    <property type="entry name" value="DIOX_N"/>
    <property type="match status" value="1"/>
</dbReference>
<protein>
    <submittedName>
        <fullName evidence="5">Isopenicillin N synthase family oxygenase</fullName>
    </submittedName>
</protein>
<dbReference type="PROSITE" id="PS51471">
    <property type="entry name" value="FE2OG_OXY"/>
    <property type="match status" value="1"/>
</dbReference>
<evidence type="ECO:0000259" key="4">
    <source>
        <dbReference type="PROSITE" id="PS51471"/>
    </source>
</evidence>
<feature type="domain" description="Fe2OG dioxygenase" evidence="4">
    <location>
        <begin position="176"/>
        <end position="278"/>
    </location>
</feature>
<dbReference type="RefSeq" id="WP_159546066.1">
    <property type="nucleotide sequence ID" value="NZ_CP047156.1"/>
</dbReference>
<organism evidence="5 6">
    <name type="scientific">Epidermidibacterium keratini</name>
    <dbReference type="NCBI Taxonomy" id="1891644"/>
    <lineage>
        <taxon>Bacteria</taxon>
        <taxon>Bacillati</taxon>
        <taxon>Actinomycetota</taxon>
        <taxon>Actinomycetes</taxon>
        <taxon>Sporichthyales</taxon>
        <taxon>Sporichthyaceae</taxon>
        <taxon>Epidermidibacterium</taxon>
    </lineage>
</organism>
<dbReference type="Proteomes" id="UP000463857">
    <property type="component" value="Chromosome"/>
</dbReference>
<comment type="pathway">
    <text evidence="1">Antibiotic biosynthesis.</text>
</comment>
<dbReference type="GO" id="GO:0017000">
    <property type="term" value="P:antibiotic biosynthetic process"/>
    <property type="evidence" value="ECO:0007669"/>
    <property type="project" value="UniProtKB-KW"/>
</dbReference>
<dbReference type="Gene3D" id="2.60.120.330">
    <property type="entry name" value="B-lactam Antibiotic, Isopenicillin N Synthase, Chain"/>
    <property type="match status" value="1"/>
</dbReference>
<name>A0A7L4YQ57_9ACTN</name>
<dbReference type="AlphaFoldDB" id="A0A7L4YQ57"/>
<evidence type="ECO:0000256" key="3">
    <source>
        <dbReference type="RuleBase" id="RU003682"/>
    </source>
</evidence>
<keyword evidence="3" id="KW-0560">Oxidoreductase</keyword>
<comment type="similarity">
    <text evidence="3">Belongs to the iron/ascorbate-dependent oxidoreductase family.</text>
</comment>
<dbReference type="InParanoid" id="A0A7L4YQ57"/>
<dbReference type="InterPro" id="IPR027443">
    <property type="entry name" value="IPNS-like_sf"/>
</dbReference>
<dbReference type="PANTHER" id="PTHR47990">
    <property type="entry name" value="2-OXOGLUTARATE (2OG) AND FE(II)-DEPENDENT OXYGENASE SUPERFAMILY PROTEIN-RELATED"/>
    <property type="match status" value="1"/>
</dbReference>
<evidence type="ECO:0000313" key="5">
    <source>
        <dbReference type="EMBL" id="QHC01014.1"/>
    </source>
</evidence>
<sequence length="341" mass="37595">MSTTSTALALPVLDLSKLDDPAGAEEFVGELRAATADYGFFYLVGHGIPIGLQREIIQVARRFFELPQQHKEQIDKINSPHYRGYSRLGGEYTRGEVDWREQIDIGAERAPLTGDAAAADWATLVGPNQWPDALPEFRTLLEEWSGALEGVAWRLLRAWLRSLGQREDLLDSAFTPANPLIKVVRYPAQSGEQSDQGVGAHKDGGVLTLLYVEPGKSGLEVEKDGEWVAAPPIDGALIVNIGEMFEVATDGYLKATNHRVVSHPGEGDRISVPYFFNPNFDATFPHWDLPAEYAARASGVSTDPLNPIHATYGHNVIKSRVRSHPDVAERHHPELIGKYNT</sequence>
<dbReference type="Pfam" id="PF03171">
    <property type="entry name" value="2OG-FeII_Oxy"/>
    <property type="match status" value="1"/>
</dbReference>
<dbReference type="GO" id="GO:0046872">
    <property type="term" value="F:metal ion binding"/>
    <property type="evidence" value="ECO:0007669"/>
    <property type="project" value="UniProtKB-KW"/>
</dbReference>
<dbReference type="InterPro" id="IPR005123">
    <property type="entry name" value="Oxoglu/Fe-dep_dioxygenase_dom"/>
</dbReference>
<dbReference type="InterPro" id="IPR026992">
    <property type="entry name" value="DIOX_N"/>
</dbReference>
<dbReference type="OrthoDB" id="21825at2"/>
<reference evidence="5 6" key="1">
    <citation type="journal article" date="2018" name="Int. J. Syst. Evol. Microbiol.">
        <title>Epidermidibacterium keratini gen. nov., sp. nov., a member of the family Sporichthyaceae, isolated from keratin epidermis.</title>
        <authorList>
            <person name="Lee D.G."/>
            <person name="Trujillo M.E."/>
            <person name="Kang S."/>
            <person name="Nam J.J."/>
            <person name="Kim Y.J."/>
        </authorList>
    </citation>
    <scope>NUCLEOTIDE SEQUENCE [LARGE SCALE GENOMIC DNA]</scope>
    <source>
        <strain evidence="5 6">EPI-7</strain>
    </source>
</reference>
<dbReference type="InterPro" id="IPR050231">
    <property type="entry name" value="Iron_ascorbate_oxido_reductase"/>
</dbReference>
<keyword evidence="3" id="KW-0408">Iron</keyword>
<evidence type="ECO:0000256" key="1">
    <source>
        <dbReference type="ARBA" id="ARBA00004792"/>
    </source>
</evidence>
<dbReference type="EMBL" id="CP047156">
    <property type="protein sequence ID" value="QHC01014.1"/>
    <property type="molecule type" value="Genomic_DNA"/>
</dbReference>
<dbReference type="InterPro" id="IPR044861">
    <property type="entry name" value="IPNS-like_FE2OG_OXY"/>
</dbReference>
<gene>
    <name evidence="5" type="ORF">EK0264_12430</name>
</gene>
<keyword evidence="2" id="KW-0045">Antibiotic biosynthesis</keyword>
<dbReference type="KEGG" id="eke:EK0264_12430"/>
<dbReference type="GO" id="GO:0016491">
    <property type="term" value="F:oxidoreductase activity"/>
    <property type="evidence" value="ECO:0007669"/>
    <property type="project" value="UniProtKB-KW"/>
</dbReference>
<dbReference type="PRINTS" id="PR00682">
    <property type="entry name" value="IPNSYNTHASE"/>
</dbReference>
<dbReference type="SUPFAM" id="SSF51197">
    <property type="entry name" value="Clavaminate synthase-like"/>
    <property type="match status" value="1"/>
</dbReference>
<keyword evidence="3" id="KW-0479">Metal-binding</keyword>
<keyword evidence="6" id="KW-1185">Reference proteome</keyword>